<evidence type="ECO:0000256" key="3">
    <source>
        <dbReference type="ARBA" id="ARBA00022679"/>
    </source>
</evidence>
<keyword evidence="2" id="KW-0328">Glycosyltransferase</keyword>
<sequence>MEGRQAVNQPAERVVIINDFSIARGGATTLVLLLLRLLRARDIPVTMIVGDDGDNPLFSELGADVVRLGQKELLKGNPLKTVLNGIHNGSASALIRDWIEHNDTPRTIYHVHIWSQILSPSIFVPLHRVAERTLIHAHDSFHACPNGAYMNYPRETQCQLVPLGRDCLTTHCDRRSYAHKLWRITRQARLFSAMGSDIPWGKFLLIHEKMAAGFLRAGYRAEDLLAIRNPASPFVDHRVPVEDNSSYFFIGRLEQEKGPQDALAAARLAGVRLEVVGDGPLKEALVAQYPEMIFHGWRRAEEIGELITTARALVIPSRLPEPFGLVAVEAAASGIPLILTEMAFLADEVIKDGTGITCNTQDVAHFAAALHSMDAMAREDIRQMSERAYARAIAMANTPDGWADKLTGIYADLLAGEM</sequence>
<comment type="caution">
    <text evidence="5">The sequence shown here is derived from an EMBL/GenBank/DDBJ whole genome shotgun (WGS) entry which is preliminary data.</text>
</comment>
<feature type="domain" description="Glycosyl transferase family 1" evidence="4">
    <location>
        <begin position="243"/>
        <end position="389"/>
    </location>
</feature>
<organism evidence="5 6">
    <name type="scientific">Rhizobium wuzhouense</name>
    <dbReference type="NCBI Taxonomy" id="1986026"/>
    <lineage>
        <taxon>Bacteria</taxon>
        <taxon>Pseudomonadati</taxon>
        <taxon>Pseudomonadota</taxon>
        <taxon>Alphaproteobacteria</taxon>
        <taxon>Hyphomicrobiales</taxon>
        <taxon>Rhizobiaceae</taxon>
        <taxon>Rhizobium/Agrobacterium group</taxon>
        <taxon>Rhizobium</taxon>
    </lineage>
</organism>
<dbReference type="EMBL" id="QJRY01000009">
    <property type="protein sequence ID" value="PYB70418.1"/>
    <property type="molecule type" value="Genomic_DNA"/>
</dbReference>
<evidence type="ECO:0000313" key="6">
    <source>
        <dbReference type="Proteomes" id="UP000247536"/>
    </source>
</evidence>
<name>A0ABX5NL05_9HYPH</name>
<keyword evidence="6" id="KW-1185">Reference proteome</keyword>
<comment type="similarity">
    <text evidence="1">Belongs to the glycosyltransferase group 1 family. Glycosyltransferase 4 subfamily.</text>
</comment>
<proteinExistence type="inferred from homology"/>
<gene>
    <name evidence="5" type="ORF">DMY87_21165</name>
</gene>
<dbReference type="Gene3D" id="3.40.50.2000">
    <property type="entry name" value="Glycogen Phosphorylase B"/>
    <property type="match status" value="2"/>
</dbReference>
<keyword evidence="3 5" id="KW-0808">Transferase</keyword>
<evidence type="ECO:0000256" key="2">
    <source>
        <dbReference type="ARBA" id="ARBA00022676"/>
    </source>
</evidence>
<accession>A0ABX5NL05</accession>
<dbReference type="SUPFAM" id="SSF53756">
    <property type="entry name" value="UDP-Glycosyltransferase/glycogen phosphorylase"/>
    <property type="match status" value="1"/>
</dbReference>
<dbReference type="Pfam" id="PF00534">
    <property type="entry name" value="Glycos_transf_1"/>
    <property type="match status" value="1"/>
</dbReference>
<dbReference type="Proteomes" id="UP000247536">
    <property type="component" value="Unassembled WGS sequence"/>
</dbReference>
<reference evidence="5 6" key="1">
    <citation type="submission" date="2018-06" db="EMBL/GenBank/DDBJ databases">
        <title>Rhizobium wuzhouense sp. nov., isolated from roots of Oryza officinalis.</title>
        <authorList>
            <person name="Yuan T."/>
        </authorList>
    </citation>
    <scope>NUCLEOTIDE SEQUENCE [LARGE SCALE GENOMIC DNA]</scope>
    <source>
        <strain evidence="5 6">W44</strain>
    </source>
</reference>
<evidence type="ECO:0000313" key="5">
    <source>
        <dbReference type="EMBL" id="PYB70418.1"/>
    </source>
</evidence>
<evidence type="ECO:0000256" key="1">
    <source>
        <dbReference type="ARBA" id="ARBA00009481"/>
    </source>
</evidence>
<protein>
    <submittedName>
        <fullName evidence="5">Glycosyl transferase</fullName>
    </submittedName>
</protein>
<dbReference type="PANTHER" id="PTHR12526">
    <property type="entry name" value="GLYCOSYLTRANSFERASE"/>
    <property type="match status" value="1"/>
</dbReference>
<dbReference type="GO" id="GO:0016740">
    <property type="term" value="F:transferase activity"/>
    <property type="evidence" value="ECO:0007669"/>
    <property type="project" value="UniProtKB-KW"/>
</dbReference>
<dbReference type="PANTHER" id="PTHR12526:SF640">
    <property type="entry name" value="COLANIC ACID BIOSYNTHESIS GLYCOSYLTRANSFERASE WCAL-RELATED"/>
    <property type="match status" value="1"/>
</dbReference>
<evidence type="ECO:0000259" key="4">
    <source>
        <dbReference type="Pfam" id="PF00534"/>
    </source>
</evidence>
<dbReference type="InterPro" id="IPR001296">
    <property type="entry name" value="Glyco_trans_1"/>
</dbReference>